<dbReference type="InterPro" id="IPR054030">
    <property type="entry name" value="Gp5_Vgr_C"/>
</dbReference>
<dbReference type="InterPro" id="IPR006531">
    <property type="entry name" value="Gp5/Vgr_OB"/>
</dbReference>
<evidence type="ECO:0000256" key="3">
    <source>
        <dbReference type="ARBA" id="ARBA00022525"/>
    </source>
</evidence>
<dbReference type="PANTHER" id="PTHR32305:SF15">
    <property type="entry name" value="PROTEIN RHSA-RELATED"/>
    <property type="match status" value="1"/>
</dbReference>
<dbReference type="RefSeq" id="WP_096004701.1">
    <property type="nucleotide sequence ID" value="NZ_NTMR01000011.1"/>
</dbReference>
<dbReference type="AlphaFoldDB" id="A0A2A3MIM4"/>
<comment type="subcellular location">
    <subcellularLocation>
        <location evidence="1">Secreted</location>
    </subcellularLocation>
</comment>
<dbReference type="Gene3D" id="2.40.50.230">
    <property type="entry name" value="Gp5 N-terminal domain"/>
    <property type="match status" value="1"/>
</dbReference>
<feature type="region of interest" description="Disordered" evidence="4">
    <location>
        <begin position="274"/>
        <end position="293"/>
    </location>
</feature>
<gene>
    <name evidence="7" type="ORF">CNQ84_09875</name>
</gene>
<dbReference type="PANTHER" id="PTHR32305">
    <property type="match status" value="1"/>
</dbReference>
<dbReference type="SUPFAM" id="SSF69349">
    <property type="entry name" value="Phage fibre proteins"/>
    <property type="match status" value="1"/>
</dbReference>
<accession>A0A2A3MIM4</accession>
<comment type="caution">
    <text evidence="7">The sequence shown here is derived from an EMBL/GenBank/DDBJ whole genome shotgun (WGS) entry which is preliminary data.</text>
</comment>
<evidence type="ECO:0000313" key="7">
    <source>
        <dbReference type="EMBL" id="PBK04404.1"/>
    </source>
</evidence>
<feature type="domain" description="Gp5/Type VI secretion system Vgr C-terminal trimerisation" evidence="6">
    <location>
        <begin position="473"/>
        <end position="580"/>
    </location>
</feature>
<dbReference type="Proteomes" id="UP000242313">
    <property type="component" value="Unassembled WGS sequence"/>
</dbReference>
<evidence type="ECO:0000256" key="2">
    <source>
        <dbReference type="ARBA" id="ARBA00005558"/>
    </source>
</evidence>
<evidence type="ECO:0000256" key="1">
    <source>
        <dbReference type="ARBA" id="ARBA00004613"/>
    </source>
</evidence>
<evidence type="ECO:0000259" key="5">
    <source>
        <dbReference type="Pfam" id="PF04717"/>
    </source>
</evidence>
<dbReference type="SUPFAM" id="SSF69255">
    <property type="entry name" value="gp5 N-terminal domain-like"/>
    <property type="match status" value="1"/>
</dbReference>
<dbReference type="NCBIfam" id="TIGR03361">
    <property type="entry name" value="VI_Rhs_Vgr"/>
    <property type="match status" value="1"/>
</dbReference>
<sequence length="697" mass="77902">MFSPANQAHFILEIDGAEHDFKVLEFTAREALNQPYEVLLTLVSERPDVDLQSLLHLPAWLDTGAGSGFHGFIDQLTQGESGRRLTRYQLRLQPQLGYLQHRINQRIFQHRSAAEIMAAVLQEHGIHSDAYRFSLNTPLPARRYCTQYDESDLRFIQRLCEEEGLHFHFEHQRDGHILVFGDDQTCFARLPEIGYSQGTGLVADQPVVKRFSLTAATRPDQVTRRDYEFLKPRLHMEAEARLEDGPPQPALEDYDYPGRFGDRERGKQLSRIHLQRHRSHQLQANGESDQPGLRSGYFLPLSGHLRDDWNDLWLLTSIEHQGKQPQVLEEAVTSDTSAGDGFTQGYRNRFVATPWQAIWRPALEHPKPRIAGSQSAVVTGPEGEEIHCDPHGRVKVQFHWDREGQADDTTSCWLRVASGWAGDRYGALTIPRVGMEVLVSFLEGDPDQPLITGCLYHAEHVPPVDLPAHKTRSTFKSLSSPGGEGYNELRIEDKKGAEQIYLHAQRDWDQRIEHDQRLHVGNERHDHIVANHYSQHLAEVHRTVHANRLTDLKANDHLTIAQSQHTRIGQRQLTEAGQEIHLASGRKIVIDAGMEITLKAGGSFIKIDPSGVTVTGANIRLNSGGSPAQGTPAEPVLPALPAHAALDSAGETTGGATPNAPPAESNQKSGLEQLIVDVWGDPAFGGQVQLLDPEDKQ</sequence>
<dbReference type="InterPro" id="IPR037026">
    <property type="entry name" value="Vgr_OB-fold_dom_sf"/>
</dbReference>
<dbReference type="Gene3D" id="3.55.50.10">
    <property type="entry name" value="Baseplate protein-like domains"/>
    <property type="match status" value="1"/>
</dbReference>
<dbReference type="Pfam" id="PF22178">
    <property type="entry name" value="Gp5_trimer_C"/>
    <property type="match status" value="1"/>
</dbReference>
<protein>
    <submittedName>
        <fullName evidence="7">Type VI secretion system tip protein VgrG</fullName>
    </submittedName>
</protein>
<comment type="similarity">
    <text evidence="2">Belongs to the VgrG protein family.</text>
</comment>
<dbReference type="EMBL" id="NTMR01000011">
    <property type="protein sequence ID" value="PBK04404.1"/>
    <property type="molecule type" value="Genomic_DNA"/>
</dbReference>
<keyword evidence="8" id="KW-1185">Reference proteome</keyword>
<dbReference type="Gene3D" id="2.30.110.50">
    <property type="match status" value="1"/>
</dbReference>
<dbReference type="InterPro" id="IPR006533">
    <property type="entry name" value="T6SS_Vgr_RhsGE"/>
</dbReference>
<keyword evidence="3" id="KW-0964">Secreted</keyword>
<reference evidence="7 8" key="1">
    <citation type="submission" date="2017-09" db="EMBL/GenBank/DDBJ databases">
        <title>Pseudomonas abyssi sp. nov. isolated from Abyssopelagic Water.</title>
        <authorList>
            <person name="Wei Y."/>
        </authorList>
    </citation>
    <scope>NUCLEOTIDE SEQUENCE [LARGE SCALE GENOMIC DNA]</scope>
    <source>
        <strain evidence="7 8">MT5</strain>
    </source>
</reference>
<dbReference type="Gene3D" id="4.10.220.110">
    <property type="match status" value="1"/>
</dbReference>
<evidence type="ECO:0000259" key="6">
    <source>
        <dbReference type="Pfam" id="PF22178"/>
    </source>
</evidence>
<name>A0A2A3MIM4_9PSED</name>
<dbReference type="InterPro" id="IPR050708">
    <property type="entry name" value="T6SS_VgrG/RHS"/>
</dbReference>
<organism evidence="7 8">
    <name type="scientific">Pseudomonas abyssi</name>
    <dbReference type="NCBI Taxonomy" id="170540"/>
    <lineage>
        <taxon>Bacteria</taxon>
        <taxon>Pseudomonadati</taxon>
        <taxon>Pseudomonadota</taxon>
        <taxon>Gammaproteobacteria</taxon>
        <taxon>Pseudomonadales</taxon>
        <taxon>Pseudomonadaceae</taxon>
        <taxon>Pseudomonas</taxon>
    </lineage>
</organism>
<dbReference type="NCBIfam" id="TIGR01646">
    <property type="entry name" value="vgr_GE"/>
    <property type="match status" value="1"/>
</dbReference>
<dbReference type="InterPro" id="IPR017847">
    <property type="entry name" value="T6SS_RhsGE_Vgr_subset"/>
</dbReference>
<dbReference type="Pfam" id="PF05954">
    <property type="entry name" value="Phage_GPD"/>
    <property type="match status" value="1"/>
</dbReference>
<evidence type="ECO:0000256" key="4">
    <source>
        <dbReference type="SAM" id="MobiDB-lite"/>
    </source>
</evidence>
<feature type="domain" description="Gp5/Type VI secretion system Vgr protein OB-fold" evidence="5">
    <location>
        <begin position="389"/>
        <end position="456"/>
    </location>
</feature>
<dbReference type="GO" id="GO:0005576">
    <property type="term" value="C:extracellular region"/>
    <property type="evidence" value="ECO:0007669"/>
    <property type="project" value="UniProtKB-SubCell"/>
</dbReference>
<evidence type="ECO:0000313" key="8">
    <source>
        <dbReference type="Proteomes" id="UP000242313"/>
    </source>
</evidence>
<dbReference type="Pfam" id="PF04717">
    <property type="entry name" value="Phage_base_V"/>
    <property type="match status" value="1"/>
</dbReference>
<dbReference type="SUPFAM" id="SSF69279">
    <property type="entry name" value="Phage tail proteins"/>
    <property type="match status" value="2"/>
</dbReference>
<proteinExistence type="inferred from homology"/>
<feature type="region of interest" description="Disordered" evidence="4">
    <location>
        <begin position="648"/>
        <end position="672"/>
    </location>
</feature>